<reference evidence="1" key="1">
    <citation type="submission" date="2021-03" db="EMBL/GenBank/DDBJ databases">
        <title>Revisited historic fungal species revealed as producer of novel bioactive compounds through whole genome sequencing and comparative genomics.</title>
        <authorList>
            <person name="Vignolle G.A."/>
            <person name="Hochenegger N."/>
            <person name="Mach R.L."/>
            <person name="Mach-Aigner A.R."/>
            <person name="Javad Rahimi M."/>
            <person name="Salim K.A."/>
            <person name="Chan C.M."/>
            <person name="Lim L.B.L."/>
            <person name="Cai F."/>
            <person name="Druzhinina I.S."/>
            <person name="U'Ren J.M."/>
            <person name="Derntl C."/>
        </authorList>
    </citation>
    <scope>NUCLEOTIDE SEQUENCE</scope>
    <source>
        <strain evidence="1">TUCIM 5799</strain>
    </source>
</reference>
<gene>
    <name evidence="1" type="ORF">JX265_012160</name>
</gene>
<keyword evidence="2" id="KW-1185">Reference proteome</keyword>
<organism evidence="1 2">
    <name type="scientific">Neoarthrinium moseri</name>
    <dbReference type="NCBI Taxonomy" id="1658444"/>
    <lineage>
        <taxon>Eukaryota</taxon>
        <taxon>Fungi</taxon>
        <taxon>Dikarya</taxon>
        <taxon>Ascomycota</taxon>
        <taxon>Pezizomycotina</taxon>
        <taxon>Sordariomycetes</taxon>
        <taxon>Xylariomycetidae</taxon>
        <taxon>Amphisphaeriales</taxon>
        <taxon>Apiosporaceae</taxon>
        <taxon>Neoarthrinium</taxon>
    </lineage>
</organism>
<comment type="caution">
    <text evidence="1">The sequence shown here is derived from an EMBL/GenBank/DDBJ whole genome shotgun (WGS) entry which is preliminary data.</text>
</comment>
<evidence type="ECO:0000313" key="1">
    <source>
        <dbReference type="EMBL" id="KAI1855715.1"/>
    </source>
</evidence>
<proteinExistence type="predicted"/>
<evidence type="ECO:0000313" key="2">
    <source>
        <dbReference type="Proteomes" id="UP000829685"/>
    </source>
</evidence>
<accession>A0A9P9WB39</accession>
<protein>
    <submittedName>
        <fullName evidence="1">Uncharacterized protein</fullName>
    </submittedName>
</protein>
<dbReference type="Proteomes" id="UP000829685">
    <property type="component" value="Unassembled WGS sequence"/>
</dbReference>
<name>A0A9P9WB39_9PEZI</name>
<sequence>MHFLRRQGKCVIRSDRMNLYAYWRDAMTSGVPNAEKWIAPWTRETALFLLNDKVRRDALRAWNYSAKPYQGVHLDHRATIDKVKADQSLDSRWASWKATTAAFRANQIAKGTAAAALDEEMVNIKVETGLEGSSG</sequence>
<dbReference type="EMBL" id="JAFIMR010000050">
    <property type="protein sequence ID" value="KAI1855715.1"/>
    <property type="molecule type" value="Genomic_DNA"/>
</dbReference>
<dbReference type="AlphaFoldDB" id="A0A9P9WB39"/>